<keyword evidence="3" id="KW-0378">Hydrolase</keyword>
<dbReference type="InterPro" id="IPR049427">
    <property type="entry name" value="Acyl-ACP_TE_C"/>
</dbReference>
<reference evidence="11" key="1">
    <citation type="journal article" date="2019" name="Int. J. Syst. Evol. Microbiol.">
        <title>The Global Catalogue of Microorganisms (GCM) 10K type strain sequencing project: providing services to taxonomists for standard genome sequencing and annotation.</title>
        <authorList>
            <consortium name="The Broad Institute Genomics Platform"/>
            <consortium name="The Broad Institute Genome Sequencing Center for Infectious Disease"/>
            <person name="Wu L."/>
            <person name="Ma J."/>
        </authorList>
    </citation>
    <scope>NUCLEOTIDE SEQUENCE [LARGE SCALE GENOMIC DNA]</scope>
    <source>
        <strain evidence="11">CCUG 61485</strain>
    </source>
</reference>
<dbReference type="Pfam" id="PF01643">
    <property type="entry name" value="Acyl-ACP_TE"/>
    <property type="match status" value="1"/>
</dbReference>
<dbReference type="Gene3D" id="3.10.129.10">
    <property type="entry name" value="Hotdog Thioesterase"/>
    <property type="match status" value="1"/>
</dbReference>
<comment type="similarity">
    <text evidence="1">Belongs to the acyl-ACP thioesterase family.</text>
</comment>
<feature type="domain" description="Acyl-ACP thioesterase-like C-terminal" evidence="9">
    <location>
        <begin position="155"/>
        <end position="246"/>
    </location>
</feature>
<dbReference type="InterPro" id="IPR045023">
    <property type="entry name" value="FATA/B"/>
</dbReference>
<dbReference type="Proteomes" id="UP001597201">
    <property type="component" value="Unassembled WGS sequence"/>
</dbReference>
<name>A0ABW3Y2K0_9FLAO</name>
<dbReference type="SUPFAM" id="SSF54637">
    <property type="entry name" value="Thioesterase/thiol ester dehydrase-isomerase"/>
    <property type="match status" value="2"/>
</dbReference>
<keyword evidence="6" id="KW-0443">Lipid metabolism</keyword>
<dbReference type="InterPro" id="IPR029069">
    <property type="entry name" value="HotDog_dom_sf"/>
</dbReference>
<evidence type="ECO:0000259" key="9">
    <source>
        <dbReference type="Pfam" id="PF20791"/>
    </source>
</evidence>
<keyword evidence="4" id="KW-0276">Fatty acid metabolism</keyword>
<organism evidence="10 11">
    <name type="scientific">Namhaeicola litoreus</name>
    <dbReference type="NCBI Taxonomy" id="1052145"/>
    <lineage>
        <taxon>Bacteria</taxon>
        <taxon>Pseudomonadati</taxon>
        <taxon>Bacteroidota</taxon>
        <taxon>Flavobacteriia</taxon>
        <taxon>Flavobacteriales</taxon>
        <taxon>Flavobacteriaceae</taxon>
        <taxon>Namhaeicola</taxon>
    </lineage>
</organism>
<comment type="caution">
    <text evidence="10">The sequence shown here is derived from an EMBL/GenBank/DDBJ whole genome shotgun (WGS) entry which is preliminary data.</text>
</comment>
<keyword evidence="7" id="KW-0275">Fatty acid biosynthesis</keyword>
<evidence type="ECO:0000256" key="1">
    <source>
        <dbReference type="ARBA" id="ARBA00006500"/>
    </source>
</evidence>
<keyword evidence="2" id="KW-0444">Lipid biosynthesis</keyword>
<proteinExistence type="inferred from homology"/>
<evidence type="ECO:0000256" key="2">
    <source>
        <dbReference type="ARBA" id="ARBA00022516"/>
    </source>
</evidence>
<accession>A0ABW3Y2K0</accession>
<dbReference type="EMBL" id="JBHTMY010000003">
    <property type="protein sequence ID" value="MFD1316064.1"/>
    <property type="molecule type" value="Genomic_DNA"/>
</dbReference>
<dbReference type="CDD" id="cd00586">
    <property type="entry name" value="4HBT"/>
    <property type="match status" value="1"/>
</dbReference>
<evidence type="ECO:0000256" key="3">
    <source>
        <dbReference type="ARBA" id="ARBA00022801"/>
    </source>
</evidence>
<dbReference type="InterPro" id="IPR002864">
    <property type="entry name" value="Acyl-ACP_thioesterase_NHD"/>
</dbReference>
<protein>
    <submittedName>
        <fullName evidence="10">Acyl-[acyl-carrier-protein] thioesterase</fullName>
    </submittedName>
</protein>
<evidence type="ECO:0000256" key="6">
    <source>
        <dbReference type="ARBA" id="ARBA00023098"/>
    </source>
</evidence>
<evidence type="ECO:0000313" key="11">
    <source>
        <dbReference type="Proteomes" id="UP001597201"/>
    </source>
</evidence>
<evidence type="ECO:0000256" key="7">
    <source>
        <dbReference type="ARBA" id="ARBA00023160"/>
    </source>
</evidence>
<dbReference type="PANTHER" id="PTHR31727:SF6">
    <property type="entry name" value="OLEOYL-ACYL CARRIER PROTEIN THIOESTERASE 1, CHLOROPLASTIC"/>
    <property type="match status" value="1"/>
</dbReference>
<evidence type="ECO:0000256" key="4">
    <source>
        <dbReference type="ARBA" id="ARBA00022832"/>
    </source>
</evidence>
<feature type="domain" description="Acyl-ACP thioesterase N-terminal hotdog" evidence="8">
    <location>
        <begin position="3"/>
        <end position="128"/>
    </location>
</feature>
<dbReference type="Pfam" id="PF20791">
    <property type="entry name" value="Acyl-ACP_TE_C"/>
    <property type="match status" value="1"/>
</dbReference>
<keyword evidence="11" id="KW-1185">Reference proteome</keyword>
<evidence type="ECO:0000313" key="10">
    <source>
        <dbReference type="EMBL" id="MFD1316064.1"/>
    </source>
</evidence>
<evidence type="ECO:0000259" key="8">
    <source>
        <dbReference type="Pfam" id="PF01643"/>
    </source>
</evidence>
<dbReference type="RefSeq" id="WP_377178831.1">
    <property type="nucleotide sequence ID" value="NZ_JBHTMY010000003.1"/>
</dbReference>
<gene>
    <name evidence="10" type="ORF">ACFQ39_10580</name>
</gene>
<keyword evidence="5" id="KW-0809">Transit peptide</keyword>
<dbReference type="PANTHER" id="PTHR31727">
    <property type="entry name" value="OLEOYL-ACYL CARRIER PROTEIN THIOESTERASE 1, CHLOROPLASTIC"/>
    <property type="match status" value="1"/>
</dbReference>
<sequence>MNNTFEKEFALRYFEMNKQGTITPSSMLTLLEETAADHCEIIDHSLYQLGNKNMGWVLVSGCLEMYRYPKYKENIIIKTWMSEYSSVKGIRENIIYDERRNVIGKAKGLWIFFDISRRRPIRIFEEIKTKWSSFEEVSIACDLGKVIPEIESGDIKTKIKVQRYDTDMNEHVNNIRYLDWLMDSIPKNYIENYALTAIDGRFLGEARLKDRLINYTRKGSEENSFLHTIKNIDTNKVCATAITHWSPIN</sequence>
<evidence type="ECO:0000256" key="5">
    <source>
        <dbReference type="ARBA" id="ARBA00022946"/>
    </source>
</evidence>